<dbReference type="Pfam" id="PF01472">
    <property type="entry name" value="PUA"/>
    <property type="match status" value="1"/>
</dbReference>
<evidence type="ECO:0000313" key="10">
    <source>
        <dbReference type="EMBL" id="VUG17093.1"/>
    </source>
</evidence>
<dbReference type="Gene3D" id="3.40.1160.10">
    <property type="entry name" value="Acetylglutamate kinase-like"/>
    <property type="match status" value="1"/>
</dbReference>
<dbReference type="STRING" id="5007.A0A3F2XWW6"/>
<dbReference type="PIRSF" id="PIRSF000729">
    <property type="entry name" value="GK"/>
    <property type="match status" value="1"/>
</dbReference>
<dbReference type="EMBL" id="CABFWN010000001">
    <property type="protein sequence ID" value="VUG17093.1"/>
    <property type="molecule type" value="Genomic_DNA"/>
</dbReference>
<proteinExistence type="inferred from homology"/>
<dbReference type="Proteomes" id="UP000478008">
    <property type="component" value="Unassembled WGS sequence"/>
</dbReference>
<gene>
    <name evidence="10" type="primary">PRO1</name>
    <name evidence="10" type="ORF">DEBR0S1_33012G</name>
    <name evidence="9" type="ORF">HII12_004663</name>
</gene>
<name>A0A3F2XWW6_DEKBR</name>
<dbReference type="GO" id="GO:1901607">
    <property type="term" value="P:alpha-amino acid biosynthetic process"/>
    <property type="evidence" value="ECO:0007669"/>
    <property type="project" value="UniProtKB-ARBA"/>
</dbReference>
<dbReference type="InterPro" id="IPR015947">
    <property type="entry name" value="PUA-like_sf"/>
</dbReference>
<evidence type="ECO:0000256" key="4">
    <source>
        <dbReference type="ARBA" id="ARBA00022679"/>
    </source>
</evidence>
<evidence type="ECO:0000256" key="6">
    <source>
        <dbReference type="ARBA" id="ARBA00022777"/>
    </source>
</evidence>
<dbReference type="InterPro" id="IPR011529">
    <property type="entry name" value="Glu_5kinase"/>
</dbReference>
<keyword evidence="1" id="KW-0963">Cytoplasm</keyword>
<evidence type="ECO:0000259" key="8">
    <source>
        <dbReference type="SMART" id="SM00359"/>
    </source>
</evidence>
<evidence type="ECO:0000256" key="1">
    <source>
        <dbReference type="ARBA" id="ARBA00022490"/>
    </source>
</evidence>
<evidence type="ECO:0000313" key="11">
    <source>
        <dbReference type="Proteomes" id="UP000478008"/>
    </source>
</evidence>
<dbReference type="InterPro" id="IPR036974">
    <property type="entry name" value="PUA_sf"/>
</dbReference>
<dbReference type="NCBIfam" id="TIGR01027">
    <property type="entry name" value="proB"/>
    <property type="match status" value="1"/>
</dbReference>
<dbReference type="PANTHER" id="PTHR43654">
    <property type="entry name" value="GLUTAMATE 5-KINASE"/>
    <property type="match status" value="1"/>
</dbReference>
<evidence type="ECO:0000256" key="2">
    <source>
        <dbReference type="ARBA" id="ARBA00022605"/>
    </source>
</evidence>
<dbReference type="PANTHER" id="PTHR43654:SF3">
    <property type="entry name" value="GLUTAMATE 5-KINASE"/>
    <property type="match status" value="1"/>
</dbReference>
<dbReference type="InterPro" id="IPR041739">
    <property type="entry name" value="G5K_ProB"/>
</dbReference>
<keyword evidence="6" id="KW-0418">Kinase</keyword>
<dbReference type="GO" id="GO:0005829">
    <property type="term" value="C:cytosol"/>
    <property type="evidence" value="ECO:0007669"/>
    <property type="project" value="TreeGrafter"/>
</dbReference>
<dbReference type="PRINTS" id="PR00474">
    <property type="entry name" value="GLU5KINASE"/>
</dbReference>
<dbReference type="GO" id="GO:0005524">
    <property type="term" value="F:ATP binding"/>
    <property type="evidence" value="ECO:0007669"/>
    <property type="project" value="UniProtKB-KW"/>
</dbReference>
<dbReference type="SUPFAM" id="SSF53633">
    <property type="entry name" value="Carbamate kinase-like"/>
    <property type="match status" value="1"/>
</dbReference>
<keyword evidence="2" id="KW-0028">Amino-acid biosynthesis</keyword>
<reference evidence="10 11" key="1">
    <citation type="submission" date="2019-07" db="EMBL/GenBank/DDBJ databases">
        <authorList>
            <person name="Friedrich A."/>
            <person name="Schacherer J."/>
        </authorList>
    </citation>
    <scope>NUCLEOTIDE SEQUENCE [LARGE SCALE GENOMIC DNA]</scope>
</reference>
<dbReference type="SUPFAM" id="SSF88697">
    <property type="entry name" value="PUA domain-like"/>
    <property type="match status" value="1"/>
</dbReference>
<reference evidence="9 12" key="2">
    <citation type="journal article" date="2020" name="Appl. Microbiol. Biotechnol.">
        <title>Targeted gene deletion in Brettanomyces bruxellensis with an expression-free CRISPR-Cas9 system.</title>
        <authorList>
            <person name="Varela C."/>
            <person name="Bartel C."/>
            <person name="Onetto C."/>
            <person name="Borneman A."/>
        </authorList>
    </citation>
    <scope>NUCLEOTIDE SEQUENCE [LARGE SCALE GENOMIC DNA]</scope>
    <source>
        <strain evidence="9 12">AWRI1613</strain>
    </source>
</reference>
<dbReference type="InterPro" id="IPR002478">
    <property type="entry name" value="PUA"/>
</dbReference>
<evidence type="ECO:0000256" key="5">
    <source>
        <dbReference type="ARBA" id="ARBA00022741"/>
    </source>
</evidence>
<dbReference type="EMBL" id="JABCYN010000043">
    <property type="protein sequence ID" value="KAF6007144.1"/>
    <property type="molecule type" value="Genomic_DNA"/>
</dbReference>
<dbReference type="CDD" id="cd04242">
    <property type="entry name" value="AAK_G5K_ProB"/>
    <property type="match status" value="1"/>
</dbReference>
<dbReference type="Pfam" id="PF00696">
    <property type="entry name" value="AA_kinase"/>
    <property type="match status" value="1"/>
</dbReference>
<dbReference type="FunFam" id="2.30.130.10:FF:000008">
    <property type="entry name" value="Glutamate 5-kinase"/>
    <property type="match status" value="1"/>
</dbReference>
<dbReference type="GO" id="GO:0004349">
    <property type="term" value="F:glutamate 5-kinase activity"/>
    <property type="evidence" value="ECO:0007669"/>
    <property type="project" value="InterPro"/>
</dbReference>
<dbReference type="InterPro" id="IPR001057">
    <property type="entry name" value="Glu/AcGlu_kinase"/>
</dbReference>
<organism evidence="10 11">
    <name type="scientific">Dekkera bruxellensis</name>
    <name type="common">Brettanomyces custersii</name>
    <dbReference type="NCBI Taxonomy" id="5007"/>
    <lineage>
        <taxon>Eukaryota</taxon>
        <taxon>Fungi</taxon>
        <taxon>Dikarya</taxon>
        <taxon>Ascomycota</taxon>
        <taxon>Saccharomycotina</taxon>
        <taxon>Pichiomycetes</taxon>
        <taxon>Pichiales</taxon>
        <taxon>Pichiaceae</taxon>
        <taxon>Brettanomyces</taxon>
    </lineage>
</organism>
<dbReference type="PROSITE" id="PS00902">
    <property type="entry name" value="GLUTAMATE_5_KINASE"/>
    <property type="match status" value="1"/>
</dbReference>
<dbReference type="InterPro" id="IPR019797">
    <property type="entry name" value="Glutamate_5-kinase_CS"/>
</dbReference>
<dbReference type="Gene3D" id="2.30.130.10">
    <property type="entry name" value="PUA domain"/>
    <property type="match status" value="1"/>
</dbReference>
<dbReference type="GO" id="GO:0003723">
    <property type="term" value="F:RNA binding"/>
    <property type="evidence" value="ECO:0007669"/>
    <property type="project" value="InterPro"/>
</dbReference>
<dbReference type="SMART" id="SM00359">
    <property type="entry name" value="PUA"/>
    <property type="match status" value="1"/>
</dbReference>
<dbReference type="InterPro" id="IPR001048">
    <property type="entry name" value="Asp/Glu/Uridylate_kinase"/>
</dbReference>
<keyword evidence="4" id="KW-0808">Transferase</keyword>
<dbReference type="CDD" id="cd21157">
    <property type="entry name" value="PUA_G5K"/>
    <property type="match status" value="1"/>
</dbReference>
<dbReference type="InterPro" id="IPR036393">
    <property type="entry name" value="AceGlu_kinase-like_sf"/>
</dbReference>
<dbReference type="AlphaFoldDB" id="A0A3F2XWW6"/>
<dbReference type="PROSITE" id="PS50890">
    <property type="entry name" value="PUA"/>
    <property type="match status" value="1"/>
</dbReference>
<evidence type="ECO:0000313" key="12">
    <source>
        <dbReference type="Proteomes" id="UP000568158"/>
    </source>
</evidence>
<evidence type="ECO:0000256" key="3">
    <source>
        <dbReference type="ARBA" id="ARBA00022650"/>
    </source>
</evidence>
<dbReference type="FunFam" id="3.40.1160.10:FF:000018">
    <property type="entry name" value="Glutamate 5-kinase"/>
    <property type="match status" value="1"/>
</dbReference>
<sequence>MTNEAEHFTIVVKLGSSSIVDEHTREPRIANMSLLVETLVKLRREGHRIVFVSSGAIAVGMNKLKIESKPKKLAAKQALAAIGQGELISMWDELFSHLNQTTAQVLLTRNDIMDFSQFKNAENTLKELLDMNIIPIVNENDTISAQEIKFGDNDTLSAITAGMCNADFLFLLTDVDCLYTDNPRSNPDARPVLLVKNMNSLDVNTKSAGSSVGTGGMKTKLIAADLATNAGVTTVICNSKTPQNMLKIVKYSCKEDKNLRESDKTFPIQDPQEFGVENADELTKMKESHVPMHTRFIGQPKNTIKNRQFWLLHGLKPQGALIVDLGCYRAITRHNRAGLLPAGVLAVEGTFHQMECVQIKLGFKDDQGKFDRSKGTYPIGKGRPNYSSTEIDRIKGLQSCDIGSKLEYSDSEYVVHRDNLAFPIHPDSELLSALTSCKI</sequence>
<keyword evidence="11" id="KW-1185">Reference proteome</keyword>
<feature type="domain" description="PUA" evidence="8">
    <location>
        <begin position="319"/>
        <end position="415"/>
    </location>
</feature>
<protein>
    <submittedName>
        <fullName evidence="10">DEBR0S1_33012g1_1</fullName>
    </submittedName>
</protein>
<dbReference type="Proteomes" id="UP000568158">
    <property type="component" value="Unassembled WGS sequence"/>
</dbReference>
<dbReference type="HAMAP" id="MF_00456">
    <property type="entry name" value="ProB"/>
    <property type="match status" value="1"/>
</dbReference>
<evidence type="ECO:0000256" key="7">
    <source>
        <dbReference type="ARBA" id="ARBA00022840"/>
    </source>
</evidence>
<evidence type="ECO:0000313" key="9">
    <source>
        <dbReference type="EMBL" id="KAF6007144.1"/>
    </source>
</evidence>
<keyword evidence="3" id="KW-0641">Proline biosynthesis</keyword>
<keyword evidence="7" id="KW-0067">ATP-binding</keyword>
<dbReference type="InterPro" id="IPR005715">
    <property type="entry name" value="Glu_5kinase/COase_Synthase"/>
</dbReference>
<accession>A0A3F2XWW6</accession>
<keyword evidence="5" id="KW-0547">Nucleotide-binding</keyword>